<dbReference type="EMBL" id="BARV01036810">
    <property type="protein sequence ID" value="GAI57318.1"/>
    <property type="molecule type" value="Genomic_DNA"/>
</dbReference>
<reference evidence="1" key="1">
    <citation type="journal article" date="2014" name="Front. Microbiol.">
        <title>High frequency of phylogenetically diverse reductive dehalogenase-homologous genes in deep subseafloor sedimentary metagenomes.</title>
        <authorList>
            <person name="Kawai M."/>
            <person name="Futagami T."/>
            <person name="Toyoda A."/>
            <person name="Takaki Y."/>
            <person name="Nishi S."/>
            <person name="Hori S."/>
            <person name="Arai W."/>
            <person name="Tsubouchi T."/>
            <person name="Morono Y."/>
            <person name="Uchiyama I."/>
            <person name="Ito T."/>
            <person name="Fujiyama A."/>
            <person name="Inagaki F."/>
            <person name="Takami H."/>
        </authorList>
    </citation>
    <scope>NUCLEOTIDE SEQUENCE</scope>
    <source>
        <strain evidence="1">Expedition CK06-06</strain>
    </source>
</reference>
<protein>
    <submittedName>
        <fullName evidence="1">Uncharacterized protein</fullName>
    </submittedName>
</protein>
<sequence length="66" mass="7677">CDEPEAYVSWDTISPPVKITLEESRIIGEYVTNLEFWGSEIINIFLTLEKKDRSIDLQTEIFGRNL</sequence>
<proteinExistence type="predicted"/>
<feature type="non-terminal residue" evidence="1">
    <location>
        <position position="1"/>
    </location>
</feature>
<name>X1PN85_9ZZZZ</name>
<accession>X1PN85</accession>
<dbReference type="AlphaFoldDB" id="X1PN85"/>
<gene>
    <name evidence="1" type="ORF">S06H3_57097</name>
</gene>
<evidence type="ECO:0000313" key="1">
    <source>
        <dbReference type="EMBL" id="GAI57318.1"/>
    </source>
</evidence>
<comment type="caution">
    <text evidence="1">The sequence shown here is derived from an EMBL/GenBank/DDBJ whole genome shotgun (WGS) entry which is preliminary data.</text>
</comment>
<organism evidence="1">
    <name type="scientific">marine sediment metagenome</name>
    <dbReference type="NCBI Taxonomy" id="412755"/>
    <lineage>
        <taxon>unclassified sequences</taxon>
        <taxon>metagenomes</taxon>
        <taxon>ecological metagenomes</taxon>
    </lineage>
</organism>